<dbReference type="InterPro" id="IPR050465">
    <property type="entry name" value="UPF0194_transport"/>
</dbReference>
<dbReference type="RefSeq" id="WP_210656971.1">
    <property type="nucleotide sequence ID" value="NZ_JAGKSP010000002.1"/>
</dbReference>
<feature type="signal peptide" evidence="4">
    <location>
        <begin position="1"/>
        <end position="34"/>
    </location>
</feature>
<dbReference type="EMBL" id="JAGKSP010000002">
    <property type="protein sequence ID" value="MBP3962629.1"/>
    <property type="molecule type" value="Genomic_DNA"/>
</dbReference>
<dbReference type="Gene3D" id="2.40.50.100">
    <property type="match status" value="1"/>
</dbReference>
<dbReference type="PROSITE" id="PS51257">
    <property type="entry name" value="PROKAR_LIPOPROTEIN"/>
    <property type="match status" value="1"/>
</dbReference>
<name>A0ABS5C9M0_9BACL</name>
<feature type="chain" id="PRO_5046660293" evidence="4">
    <location>
        <begin position="35"/>
        <end position="346"/>
    </location>
</feature>
<evidence type="ECO:0000259" key="5">
    <source>
        <dbReference type="Pfam" id="PF25967"/>
    </source>
</evidence>
<reference evidence="6 7" key="1">
    <citation type="submission" date="2021-04" db="EMBL/GenBank/DDBJ databases">
        <title>Paenibacillus sp. DLE-14 whole genome sequence.</title>
        <authorList>
            <person name="Ham Y.J."/>
        </authorList>
    </citation>
    <scope>NUCLEOTIDE SEQUENCE [LARGE SCALE GENOMIC DNA]</scope>
    <source>
        <strain evidence="6 7">DLE-14</strain>
    </source>
</reference>
<evidence type="ECO:0000256" key="1">
    <source>
        <dbReference type="ARBA" id="ARBA00004196"/>
    </source>
</evidence>
<evidence type="ECO:0000256" key="4">
    <source>
        <dbReference type="SAM" id="SignalP"/>
    </source>
</evidence>
<evidence type="ECO:0000313" key="6">
    <source>
        <dbReference type="EMBL" id="MBP3962629.1"/>
    </source>
</evidence>
<dbReference type="Gene3D" id="2.40.420.20">
    <property type="match status" value="1"/>
</dbReference>
<feature type="domain" description="Multidrug resistance protein MdtA-like C-terminal permuted SH3" evidence="5">
    <location>
        <begin position="289"/>
        <end position="345"/>
    </location>
</feature>
<dbReference type="Pfam" id="PF25967">
    <property type="entry name" value="RND-MFP_C"/>
    <property type="match status" value="1"/>
</dbReference>
<dbReference type="PANTHER" id="PTHR32347">
    <property type="entry name" value="EFFLUX SYSTEM COMPONENT YKNX-RELATED"/>
    <property type="match status" value="1"/>
</dbReference>
<keyword evidence="7" id="KW-1185">Reference proteome</keyword>
<keyword evidence="4" id="KW-0732">Signal</keyword>
<organism evidence="6 7">
    <name type="scientific">Paenibacillus lignilyticus</name>
    <dbReference type="NCBI Taxonomy" id="1172615"/>
    <lineage>
        <taxon>Bacteria</taxon>
        <taxon>Bacillati</taxon>
        <taxon>Bacillota</taxon>
        <taxon>Bacilli</taxon>
        <taxon>Bacillales</taxon>
        <taxon>Paenibacillaceae</taxon>
        <taxon>Paenibacillus</taxon>
    </lineage>
</organism>
<accession>A0ABS5C9M0</accession>
<evidence type="ECO:0000256" key="3">
    <source>
        <dbReference type="SAM" id="Coils"/>
    </source>
</evidence>
<gene>
    <name evidence="6" type="ORF">I8J30_07925</name>
</gene>
<evidence type="ECO:0000313" key="7">
    <source>
        <dbReference type="Proteomes" id="UP000673394"/>
    </source>
</evidence>
<comment type="subcellular location">
    <subcellularLocation>
        <location evidence="1">Cell envelope</location>
    </subcellularLocation>
</comment>
<feature type="coiled-coil region" evidence="3">
    <location>
        <begin position="143"/>
        <end position="170"/>
    </location>
</feature>
<sequence>MPKFRNRTSISLLRMSLMGSLAALILSSCSLLPAEEESLQPPILSKKEEIHETEAVKRGNMELYLSSTATASSDTNQSVSFPESGERLKKLYVQPGDTVKAGSPIAELDTGDLPLRIKLQELTVEQRSLRYSDAVKGGDEEEAKLAHIDLEKEQLQLDALRKQYEKSLLVSPADGIITYLNELKPGETVEALQTMAIISNPNKVNFIYEATDASKIAAVKKGIEVDVTVDKKTYKGTVIQTPATAPKSDVDTIKRRNARALIIALDAPKPQVEIGTLADIKLFIEKRSNVLIIPRGSLNSMFGRNYVKIIENDRVKEVDVEVGLKTSAEVEIKKGIDEGTKVIVDN</sequence>
<dbReference type="InterPro" id="IPR058627">
    <property type="entry name" value="MdtA-like_C"/>
</dbReference>
<dbReference type="Proteomes" id="UP000673394">
    <property type="component" value="Unassembled WGS sequence"/>
</dbReference>
<keyword evidence="2 3" id="KW-0175">Coiled coil</keyword>
<proteinExistence type="predicted"/>
<comment type="caution">
    <text evidence="6">The sequence shown here is derived from an EMBL/GenBank/DDBJ whole genome shotgun (WGS) entry which is preliminary data.</text>
</comment>
<dbReference type="PANTHER" id="PTHR32347:SF14">
    <property type="entry name" value="EFFLUX SYSTEM COMPONENT YKNX-RELATED"/>
    <property type="match status" value="1"/>
</dbReference>
<protein>
    <submittedName>
        <fullName evidence="6">Efflux RND transporter periplasmic adaptor subunit</fullName>
    </submittedName>
</protein>
<evidence type="ECO:0000256" key="2">
    <source>
        <dbReference type="ARBA" id="ARBA00023054"/>
    </source>
</evidence>